<evidence type="ECO:0000256" key="1">
    <source>
        <dbReference type="SAM" id="Phobius"/>
    </source>
</evidence>
<reference evidence="2 3" key="1">
    <citation type="submission" date="2018-06" db="EMBL/GenBank/DDBJ databases">
        <title>Complete Genomes of Monosporascus.</title>
        <authorList>
            <person name="Robinson A.J."/>
            <person name="Natvig D.O."/>
        </authorList>
    </citation>
    <scope>NUCLEOTIDE SEQUENCE [LARGE SCALE GENOMIC DNA]</scope>
    <source>
        <strain evidence="2 3">CBS 609.92</strain>
    </source>
</reference>
<accession>A0ABY0GTK7</accession>
<keyword evidence="1" id="KW-0812">Transmembrane</keyword>
<gene>
    <name evidence="2" type="ORF">DL762_009471</name>
</gene>
<name>A0ABY0GTK7_9PEZI</name>
<evidence type="ECO:0000313" key="2">
    <source>
        <dbReference type="EMBL" id="RYO77105.1"/>
    </source>
</evidence>
<comment type="caution">
    <text evidence="2">The sequence shown here is derived from an EMBL/GenBank/DDBJ whole genome shotgun (WGS) entry which is preliminary data.</text>
</comment>
<dbReference type="EMBL" id="QJNS01000499">
    <property type="protein sequence ID" value="RYO77105.1"/>
    <property type="molecule type" value="Genomic_DNA"/>
</dbReference>
<sequence>MASEQHVRGRAAWLAPDPPKLPYRVFRPAQPEFHSRRIRHMFPDGGIPDYYDDNAERPDVYLQATEGDESPATYDHGTIAAARDTQPSHHICASAHELAAGRAGSLEICVVAVGVCLLTALLARVFWMMALAVQDGGARLPPPSRDGFDGRGESYLSKIGASTGRFVGSGAELAAGFGDDVVRRRRRNAFLRRLADDAEV</sequence>
<keyword evidence="1" id="KW-1133">Transmembrane helix</keyword>
<proteinExistence type="predicted"/>
<feature type="transmembrane region" description="Helical" evidence="1">
    <location>
        <begin position="108"/>
        <end position="133"/>
    </location>
</feature>
<dbReference type="Proteomes" id="UP000294003">
    <property type="component" value="Unassembled WGS sequence"/>
</dbReference>
<protein>
    <submittedName>
        <fullName evidence="2">Uncharacterized protein</fullName>
    </submittedName>
</protein>
<keyword evidence="1" id="KW-0472">Membrane</keyword>
<organism evidence="2 3">
    <name type="scientific">Monosporascus cannonballus</name>
    <dbReference type="NCBI Taxonomy" id="155416"/>
    <lineage>
        <taxon>Eukaryota</taxon>
        <taxon>Fungi</taxon>
        <taxon>Dikarya</taxon>
        <taxon>Ascomycota</taxon>
        <taxon>Pezizomycotina</taxon>
        <taxon>Sordariomycetes</taxon>
        <taxon>Xylariomycetidae</taxon>
        <taxon>Xylariales</taxon>
        <taxon>Xylariales incertae sedis</taxon>
        <taxon>Monosporascus</taxon>
    </lineage>
</organism>
<keyword evidence="3" id="KW-1185">Reference proteome</keyword>
<evidence type="ECO:0000313" key="3">
    <source>
        <dbReference type="Proteomes" id="UP000294003"/>
    </source>
</evidence>